<feature type="region of interest" description="Disordered" evidence="1">
    <location>
        <begin position="91"/>
        <end position="116"/>
    </location>
</feature>
<name>A0AAD9CIB9_DISEL</name>
<dbReference type="AlphaFoldDB" id="A0AAD9CIB9"/>
<gene>
    <name evidence="2" type="ORF">KUDE01_000936</name>
</gene>
<dbReference type="Proteomes" id="UP001228049">
    <property type="component" value="Unassembled WGS sequence"/>
</dbReference>
<evidence type="ECO:0000256" key="1">
    <source>
        <dbReference type="SAM" id="MobiDB-lite"/>
    </source>
</evidence>
<feature type="compositionally biased region" description="Acidic residues" evidence="1">
    <location>
        <begin position="42"/>
        <end position="52"/>
    </location>
</feature>
<comment type="caution">
    <text evidence="2">The sequence shown here is derived from an EMBL/GenBank/DDBJ whole genome shotgun (WGS) entry which is preliminary data.</text>
</comment>
<reference evidence="2" key="1">
    <citation type="submission" date="2023-04" db="EMBL/GenBank/DDBJ databases">
        <title>Chromosome-level genome of Chaenocephalus aceratus.</title>
        <authorList>
            <person name="Park H."/>
        </authorList>
    </citation>
    <scope>NUCLEOTIDE SEQUENCE</scope>
    <source>
        <strain evidence="2">DE</strain>
        <tissue evidence="2">Muscle</tissue>
    </source>
</reference>
<evidence type="ECO:0000313" key="2">
    <source>
        <dbReference type="EMBL" id="KAK1900149.1"/>
    </source>
</evidence>
<keyword evidence="3" id="KW-1185">Reference proteome</keyword>
<evidence type="ECO:0000313" key="3">
    <source>
        <dbReference type="Proteomes" id="UP001228049"/>
    </source>
</evidence>
<dbReference type="EMBL" id="JASDAP010000007">
    <property type="protein sequence ID" value="KAK1900149.1"/>
    <property type="molecule type" value="Genomic_DNA"/>
</dbReference>
<protein>
    <submittedName>
        <fullName evidence="2">Anti-sigma F factor</fullName>
    </submittedName>
</protein>
<sequence>MYNNNSTNGSNETELHDIRLISNSRNTGKREGYEEGGAGVGGDEEQREEEELGKELMKSGGRRMCWRDVMRSEERCMRDEELREEEMLGKEVMKSRESRGNRGRKWQEKKEEVVFG</sequence>
<organism evidence="2 3">
    <name type="scientific">Dissostichus eleginoides</name>
    <name type="common">Patagonian toothfish</name>
    <name type="synonym">Dissostichus amissus</name>
    <dbReference type="NCBI Taxonomy" id="100907"/>
    <lineage>
        <taxon>Eukaryota</taxon>
        <taxon>Metazoa</taxon>
        <taxon>Chordata</taxon>
        <taxon>Craniata</taxon>
        <taxon>Vertebrata</taxon>
        <taxon>Euteleostomi</taxon>
        <taxon>Actinopterygii</taxon>
        <taxon>Neopterygii</taxon>
        <taxon>Teleostei</taxon>
        <taxon>Neoteleostei</taxon>
        <taxon>Acanthomorphata</taxon>
        <taxon>Eupercaria</taxon>
        <taxon>Perciformes</taxon>
        <taxon>Notothenioidei</taxon>
        <taxon>Nototheniidae</taxon>
        <taxon>Dissostichus</taxon>
    </lineage>
</organism>
<accession>A0AAD9CIB9</accession>
<feature type="region of interest" description="Disordered" evidence="1">
    <location>
        <begin position="22"/>
        <end position="57"/>
    </location>
</feature>
<proteinExistence type="predicted"/>